<keyword evidence="5" id="KW-0653">Protein transport</keyword>
<feature type="compositionally biased region" description="Polar residues" evidence="8">
    <location>
        <begin position="452"/>
        <end position="473"/>
    </location>
</feature>
<dbReference type="OrthoDB" id="20729at2759"/>
<proteinExistence type="predicted"/>
<protein>
    <recommendedName>
        <fullName evidence="9">C3H1-type domain-containing protein</fullName>
    </recommendedName>
</protein>
<evidence type="ECO:0000256" key="3">
    <source>
        <dbReference type="ARBA" id="ARBA00022771"/>
    </source>
</evidence>
<evidence type="ECO:0000256" key="8">
    <source>
        <dbReference type="SAM" id="MobiDB-lite"/>
    </source>
</evidence>
<comment type="subcellular location">
    <subcellularLocation>
        <location evidence="1">Nucleus</location>
        <location evidence="1">Nuclear pore complex</location>
    </subcellularLocation>
</comment>
<keyword evidence="3 6" id="KW-0863">Zinc-finger</keyword>
<feature type="compositionally biased region" description="Low complexity" evidence="8">
    <location>
        <begin position="506"/>
        <end position="515"/>
    </location>
</feature>
<keyword evidence="11" id="KW-1185">Reference proteome</keyword>
<evidence type="ECO:0000256" key="1">
    <source>
        <dbReference type="ARBA" id="ARBA00004567"/>
    </source>
</evidence>
<evidence type="ECO:0000256" key="2">
    <source>
        <dbReference type="ARBA" id="ARBA00022723"/>
    </source>
</evidence>
<dbReference type="AlphaFoldDB" id="A0A084FUY5"/>
<feature type="region of interest" description="Disordered" evidence="8">
    <location>
        <begin position="256"/>
        <end position="473"/>
    </location>
</feature>
<dbReference type="PROSITE" id="PS50103">
    <property type="entry name" value="ZF_C3H1"/>
    <property type="match status" value="1"/>
</dbReference>
<feature type="zinc finger region" description="C3H1-type" evidence="6">
    <location>
        <begin position="4"/>
        <end position="26"/>
    </location>
</feature>
<dbReference type="Gene3D" id="4.10.1000.10">
    <property type="entry name" value="Zinc finger, CCCH-type"/>
    <property type="match status" value="1"/>
</dbReference>
<evidence type="ECO:0000259" key="9">
    <source>
        <dbReference type="PROSITE" id="PS50103"/>
    </source>
</evidence>
<keyword evidence="5" id="KW-0811">Translocation</keyword>
<dbReference type="PANTHER" id="PTHR21099:SF2">
    <property type="entry name" value="SI:CH211-113E8.11"/>
    <property type="match status" value="1"/>
</dbReference>
<dbReference type="VEuPathDB" id="FungiDB:SAPIO_CDS10212"/>
<dbReference type="Pfam" id="PF13634">
    <property type="entry name" value="Nucleoporin_FG"/>
    <property type="match status" value="2"/>
</dbReference>
<feature type="compositionally biased region" description="Low complexity" evidence="8">
    <location>
        <begin position="291"/>
        <end position="309"/>
    </location>
</feature>
<evidence type="ECO:0000256" key="6">
    <source>
        <dbReference type="PROSITE-ProRule" id="PRU00723"/>
    </source>
</evidence>
<dbReference type="InterPro" id="IPR000571">
    <property type="entry name" value="Znf_CCCH"/>
</dbReference>
<gene>
    <name evidence="10" type="ORF">SAPIO_CDS10212</name>
</gene>
<dbReference type="SMART" id="SM00356">
    <property type="entry name" value="ZnF_C3H1"/>
    <property type="match status" value="1"/>
</dbReference>
<feature type="coiled-coil region" evidence="7">
    <location>
        <begin position="105"/>
        <end position="132"/>
    </location>
</feature>
<dbReference type="HOGENOM" id="CLU_028685_1_0_1"/>
<dbReference type="CDD" id="cd23954">
    <property type="entry name" value="AMO1_CTD"/>
    <property type="match status" value="1"/>
</dbReference>
<dbReference type="InterPro" id="IPR041367">
    <property type="entry name" value="Znf-CCCH_4"/>
</dbReference>
<sequence length="627" mass="63942">MAQVCRFYQMGSCKFGDSCKFQHPGAARNNRFQVFGSNPASRATGSAPYSLSKDTIEKDLTSEPPTWILSCYGPGRDAPEQLFGGYPREQSTDEIRLHYEKAVQAGKQQQALQEIQQLYTNAQQQMQNTVSNLDNAIQFIANGANKHPNRLDIISQTNPPGGTTGEFAVGKRPMGGQQQTTSPFGGGGTAGGGAFGTAPATGSAFGQPSTMGQRPSPFGAPAFGQPSQPSGSAFGKPAATPVFGSVSKPVSAFGTSTTPAFGQPSQPTSAFGQAPQPGSAFGQTSTLGARPSPFGAPAFGQPAQPASGGSAFGQPSQMGAGTSAFGQPSAMGQKPSPFGAPSGGTAFSAFAGGAAAATPFGQPGQKPSPFGQSSQPATTSPFGKPAQTATTSPFGQPAAASPFGQPAQPAAASPFGQPSQPATSSPFGAPAQTATASPFGQPVAASPFGAAAQSQTGAVNPFAKTQDTTMDTQPTGVFGAAQPAATTNVFGQPSQAGVTPSPFGVPTPTAAAAAPSEPQNPYPPGAQIQHPPPSAYSTSSMGRLTTWKGQPVTYRGDVPGYVNPATRRWVKIWFPNGPPAYNPETEPQDQAAIASAKTLWDAFGKTGRFDGLLPEVAPLRIQCRWDV</sequence>
<name>A0A084FUY5_PSEDA</name>
<feature type="domain" description="C3H1-type" evidence="9">
    <location>
        <begin position="4"/>
        <end position="26"/>
    </location>
</feature>
<dbReference type="GO" id="GO:0008270">
    <property type="term" value="F:zinc ion binding"/>
    <property type="evidence" value="ECO:0007669"/>
    <property type="project" value="UniProtKB-KW"/>
</dbReference>
<feature type="compositionally biased region" description="Polar residues" evidence="8">
    <location>
        <begin position="370"/>
        <end position="394"/>
    </location>
</feature>
<accession>A0A084FUY5</accession>
<dbReference type="PANTHER" id="PTHR21099">
    <property type="entry name" value="RAD201"/>
    <property type="match status" value="1"/>
</dbReference>
<feature type="compositionally biased region" description="Low complexity" evidence="8">
    <location>
        <begin position="339"/>
        <end position="361"/>
    </location>
</feature>
<dbReference type="EMBL" id="JOWA01000165">
    <property type="protein sequence ID" value="KEZ38897.1"/>
    <property type="molecule type" value="Genomic_DNA"/>
</dbReference>
<dbReference type="InterPro" id="IPR036855">
    <property type="entry name" value="Znf_CCCH_sf"/>
</dbReference>
<feature type="compositionally biased region" description="Pro residues" evidence="8">
    <location>
        <begin position="518"/>
        <end position="534"/>
    </location>
</feature>
<keyword evidence="5" id="KW-0539">Nucleus</keyword>
<organism evidence="10 11">
    <name type="scientific">Pseudallescheria apiosperma</name>
    <name type="common">Scedosporium apiospermum</name>
    <dbReference type="NCBI Taxonomy" id="563466"/>
    <lineage>
        <taxon>Eukaryota</taxon>
        <taxon>Fungi</taxon>
        <taxon>Dikarya</taxon>
        <taxon>Ascomycota</taxon>
        <taxon>Pezizomycotina</taxon>
        <taxon>Sordariomycetes</taxon>
        <taxon>Hypocreomycetidae</taxon>
        <taxon>Microascales</taxon>
        <taxon>Microascaceae</taxon>
        <taxon>Scedosporium</taxon>
    </lineage>
</organism>
<keyword evidence="5" id="KW-0906">Nuclear pore complex</keyword>
<evidence type="ECO:0000256" key="5">
    <source>
        <dbReference type="ARBA" id="ARBA00023132"/>
    </source>
</evidence>
<keyword evidence="5" id="KW-0509">mRNA transport</keyword>
<evidence type="ECO:0000256" key="7">
    <source>
        <dbReference type="SAM" id="Coils"/>
    </source>
</evidence>
<feature type="region of interest" description="Disordered" evidence="8">
    <location>
        <begin position="493"/>
        <end position="541"/>
    </location>
</feature>
<feature type="compositionally biased region" description="Polar residues" evidence="8">
    <location>
        <begin position="256"/>
        <end position="271"/>
    </location>
</feature>
<feature type="compositionally biased region" description="Polar residues" evidence="8">
    <location>
        <begin position="416"/>
        <end position="438"/>
    </location>
</feature>
<reference evidence="10 11" key="1">
    <citation type="journal article" date="2014" name="Genome Announc.">
        <title>Draft genome sequence of the pathogenic fungus Scedosporium apiospermum.</title>
        <authorList>
            <person name="Vandeputte P."/>
            <person name="Ghamrawi S."/>
            <person name="Rechenmann M."/>
            <person name="Iltis A."/>
            <person name="Giraud S."/>
            <person name="Fleury M."/>
            <person name="Thornton C."/>
            <person name="Delhaes L."/>
            <person name="Meyer W."/>
            <person name="Papon N."/>
            <person name="Bouchara J.P."/>
        </authorList>
    </citation>
    <scope>NUCLEOTIDE SEQUENCE [LARGE SCALE GENOMIC DNA]</scope>
    <source>
        <strain evidence="10 11">IHEM 14462</strain>
    </source>
</reference>
<dbReference type="OMA" id="PNRHDIC"/>
<dbReference type="KEGG" id="sapo:SAPIO_CDS10212"/>
<dbReference type="Pfam" id="PF18044">
    <property type="entry name" value="zf-CCCH_4"/>
    <property type="match status" value="1"/>
</dbReference>
<dbReference type="GeneID" id="27719386"/>
<keyword evidence="5" id="KW-0813">Transport</keyword>
<evidence type="ECO:0000256" key="4">
    <source>
        <dbReference type="ARBA" id="ARBA00022833"/>
    </source>
</evidence>
<dbReference type="Proteomes" id="UP000028545">
    <property type="component" value="Unassembled WGS sequence"/>
</dbReference>
<dbReference type="RefSeq" id="XP_016638696.1">
    <property type="nucleotide sequence ID" value="XM_016783847.1"/>
</dbReference>
<evidence type="ECO:0000313" key="10">
    <source>
        <dbReference type="EMBL" id="KEZ38897.1"/>
    </source>
</evidence>
<dbReference type="InterPro" id="IPR025574">
    <property type="entry name" value="Nucleoporin_FG_rpt"/>
</dbReference>
<dbReference type="GO" id="GO:0005643">
    <property type="term" value="C:nuclear pore"/>
    <property type="evidence" value="ECO:0007669"/>
    <property type="project" value="UniProtKB-SubCell"/>
</dbReference>
<dbReference type="SUPFAM" id="SSF90229">
    <property type="entry name" value="CCCH zinc finger"/>
    <property type="match status" value="1"/>
</dbReference>
<comment type="caution">
    <text evidence="10">The sequence shown here is derived from an EMBL/GenBank/DDBJ whole genome shotgun (WGS) entry which is preliminary data.</text>
</comment>
<keyword evidence="2 6" id="KW-0479">Metal-binding</keyword>
<keyword evidence="4 6" id="KW-0862">Zinc</keyword>
<evidence type="ECO:0000313" key="11">
    <source>
        <dbReference type="Proteomes" id="UP000028545"/>
    </source>
</evidence>
<keyword evidence="7" id="KW-0175">Coiled coil</keyword>
<feature type="compositionally biased region" description="Polar residues" evidence="8">
    <location>
        <begin position="313"/>
        <end position="326"/>
    </location>
</feature>